<accession>A0A318TAM0</accession>
<keyword evidence="2" id="KW-1003">Cell membrane</keyword>
<evidence type="ECO:0000313" key="8">
    <source>
        <dbReference type="Proteomes" id="UP000248148"/>
    </source>
</evidence>
<evidence type="ECO:0000313" key="7">
    <source>
        <dbReference type="EMBL" id="PYF01696.1"/>
    </source>
</evidence>
<feature type="transmembrane region" description="Helical" evidence="6">
    <location>
        <begin position="21"/>
        <end position="45"/>
    </location>
</feature>
<dbReference type="EMBL" id="QJTI01000018">
    <property type="protein sequence ID" value="PYF01696.1"/>
    <property type="molecule type" value="Genomic_DNA"/>
</dbReference>
<keyword evidence="5 6" id="KW-0472">Membrane</keyword>
<evidence type="ECO:0000256" key="6">
    <source>
        <dbReference type="SAM" id="Phobius"/>
    </source>
</evidence>
<organism evidence="7 8">
    <name type="scientific">Rhodopseudomonas faecalis</name>
    <dbReference type="NCBI Taxonomy" id="99655"/>
    <lineage>
        <taxon>Bacteria</taxon>
        <taxon>Pseudomonadati</taxon>
        <taxon>Pseudomonadota</taxon>
        <taxon>Alphaproteobacteria</taxon>
        <taxon>Hyphomicrobiales</taxon>
        <taxon>Nitrobacteraceae</taxon>
        <taxon>Rhodopseudomonas</taxon>
    </lineage>
</organism>
<dbReference type="InterPro" id="IPR002797">
    <property type="entry name" value="Polysacc_synth"/>
</dbReference>
<keyword evidence="3 6" id="KW-0812">Transmembrane</keyword>
<keyword evidence="4 6" id="KW-1133">Transmembrane helix</keyword>
<evidence type="ECO:0000256" key="2">
    <source>
        <dbReference type="ARBA" id="ARBA00022475"/>
    </source>
</evidence>
<reference evidence="7 8" key="1">
    <citation type="submission" date="2018-06" db="EMBL/GenBank/DDBJ databases">
        <title>Genomic Encyclopedia of Archaeal and Bacterial Type Strains, Phase II (KMG-II): from individual species to whole genera.</title>
        <authorList>
            <person name="Goeker M."/>
        </authorList>
    </citation>
    <scope>NUCLEOTIDE SEQUENCE [LARGE SCALE GENOMIC DNA]</scope>
    <source>
        <strain evidence="7 8">JCM 11668</strain>
    </source>
</reference>
<dbReference type="PANTHER" id="PTHR30250:SF11">
    <property type="entry name" value="O-ANTIGEN TRANSPORTER-RELATED"/>
    <property type="match status" value="1"/>
</dbReference>
<protein>
    <submittedName>
        <fullName evidence="7">O-antigen/teichoic acid export membrane protein</fullName>
    </submittedName>
</protein>
<proteinExistence type="predicted"/>
<feature type="transmembrane region" description="Helical" evidence="6">
    <location>
        <begin position="57"/>
        <end position="80"/>
    </location>
</feature>
<sequence length="441" mass="47065">MIRRVAAARDAILKNKLTRDIMWSMGSFVILAISGIVINIAVAGFRDAAALGVFNLAYAVYIVASQFAAFGIHYSVLRYAAYYSDDPDTRGIMFHTASLLAVVLGCVAAVALWRMAPWLGSQFQSGHAGGAIGYAAFGLFLFPLNKVLLAYLNGLREMKAFSILQATRYLVVMIGVCSVAASQASIELSTFAFITAEIVTALGSFAVIVKKRLGGTRAISLSWVKSHFAFGTKGLASGMFAEVNSRVDVLLIGYFLNDRATGIYSFAAMLVDGLYHVIAMVRINFNPVLVAAVKQKEWASAQSLMKKTRQLVVPGVLGLAIVIAAAYWVLAGFILPGRGLMEGMPSLLILLTGVVLASSFVPFDNLMVVSGHPGFQALQQVGVVVANASVAILLLPVLGVEGAATGTAISYLTNVLLLCVFTQRMLGWNLLSNSVRSTSNR</sequence>
<feature type="transmembrane region" description="Helical" evidence="6">
    <location>
        <begin position="381"/>
        <end position="399"/>
    </location>
</feature>
<dbReference type="PANTHER" id="PTHR30250">
    <property type="entry name" value="PST FAMILY PREDICTED COLANIC ACID TRANSPORTER"/>
    <property type="match status" value="1"/>
</dbReference>
<dbReference type="AlphaFoldDB" id="A0A318TAM0"/>
<feature type="transmembrane region" description="Helical" evidence="6">
    <location>
        <begin position="347"/>
        <end position="369"/>
    </location>
</feature>
<dbReference type="Proteomes" id="UP000248148">
    <property type="component" value="Unassembled WGS sequence"/>
</dbReference>
<name>A0A318TAM0_9BRAD</name>
<comment type="subcellular location">
    <subcellularLocation>
        <location evidence="1">Cell membrane</location>
        <topology evidence="1">Multi-pass membrane protein</topology>
    </subcellularLocation>
</comment>
<evidence type="ECO:0000256" key="1">
    <source>
        <dbReference type="ARBA" id="ARBA00004651"/>
    </source>
</evidence>
<feature type="transmembrane region" description="Helical" evidence="6">
    <location>
        <begin position="166"/>
        <end position="184"/>
    </location>
</feature>
<evidence type="ECO:0000256" key="4">
    <source>
        <dbReference type="ARBA" id="ARBA00022989"/>
    </source>
</evidence>
<dbReference type="Pfam" id="PF01943">
    <property type="entry name" value="Polysacc_synt"/>
    <property type="match status" value="1"/>
</dbReference>
<evidence type="ECO:0000256" key="3">
    <source>
        <dbReference type="ARBA" id="ARBA00022692"/>
    </source>
</evidence>
<feature type="transmembrane region" description="Helical" evidence="6">
    <location>
        <begin position="92"/>
        <end position="112"/>
    </location>
</feature>
<feature type="transmembrane region" description="Helical" evidence="6">
    <location>
        <begin position="190"/>
        <end position="209"/>
    </location>
</feature>
<keyword evidence="8" id="KW-1185">Reference proteome</keyword>
<gene>
    <name evidence="7" type="ORF">BJ122_1186</name>
</gene>
<dbReference type="RefSeq" id="WP_110781595.1">
    <property type="nucleotide sequence ID" value="NZ_QJTI01000018.1"/>
</dbReference>
<feature type="transmembrane region" description="Helical" evidence="6">
    <location>
        <begin position="132"/>
        <end position="154"/>
    </location>
</feature>
<comment type="caution">
    <text evidence="7">The sequence shown here is derived from an EMBL/GenBank/DDBJ whole genome shotgun (WGS) entry which is preliminary data.</text>
</comment>
<dbReference type="InterPro" id="IPR050833">
    <property type="entry name" value="Poly_Biosynth_Transport"/>
</dbReference>
<feature type="transmembrane region" description="Helical" evidence="6">
    <location>
        <begin position="311"/>
        <end position="335"/>
    </location>
</feature>
<feature type="transmembrane region" description="Helical" evidence="6">
    <location>
        <begin position="411"/>
        <end position="431"/>
    </location>
</feature>
<evidence type="ECO:0000256" key="5">
    <source>
        <dbReference type="ARBA" id="ARBA00023136"/>
    </source>
</evidence>
<dbReference type="GO" id="GO:0005886">
    <property type="term" value="C:plasma membrane"/>
    <property type="evidence" value="ECO:0007669"/>
    <property type="project" value="UniProtKB-SubCell"/>
</dbReference>
<dbReference type="OrthoDB" id="8456599at2"/>